<gene>
    <name evidence="2" type="ORF">RFI_31284</name>
</gene>
<evidence type="ECO:0000313" key="3">
    <source>
        <dbReference type="Proteomes" id="UP000023152"/>
    </source>
</evidence>
<dbReference type="Proteomes" id="UP000023152">
    <property type="component" value="Unassembled WGS sequence"/>
</dbReference>
<protein>
    <recommendedName>
        <fullName evidence="4">NADH dehydrogenase [ubiquinone] 1 alpha subcomplex subunit 12</fullName>
    </recommendedName>
</protein>
<accession>X6LXL3</accession>
<dbReference type="AlphaFoldDB" id="X6LXL3"/>
<evidence type="ECO:0000313" key="2">
    <source>
        <dbReference type="EMBL" id="ETO06111.1"/>
    </source>
</evidence>
<dbReference type="EMBL" id="ASPP01027487">
    <property type="protein sequence ID" value="ETO06111.1"/>
    <property type="molecule type" value="Genomic_DNA"/>
</dbReference>
<name>X6LXL3_RETFI</name>
<evidence type="ECO:0008006" key="4">
    <source>
        <dbReference type="Google" id="ProtNLM"/>
    </source>
</evidence>
<keyword evidence="3" id="KW-1185">Reference proteome</keyword>
<sequence length="179" mass="21726">MALYKDGQYGSDSVPFLWFQWLRYQRDFPPTEEELTEYDEYLRTIKKKGEEWAEKDRLERETNKDFYQSQRKAEDEVQKRINQRLHQEVIGLFAAREKAIRIAAENKVKKMKEHQQAMEKFELSQQKQELESEWESPKKESEKPVEQQYQPHAWRPNVQSEKSDEDVKDEEIFTPPPKR</sequence>
<comment type="caution">
    <text evidence="2">The sequence shown here is derived from an EMBL/GenBank/DDBJ whole genome shotgun (WGS) entry which is preliminary data.</text>
</comment>
<reference evidence="2 3" key="1">
    <citation type="journal article" date="2013" name="Curr. Biol.">
        <title>The Genome of the Foraminiferan Reticulomyxa filosa.</title>
        <authorList>
            <person name="Glockner G."/>
            <person name="Hulsmann N."/>
            <person name="Schleicher M."/>
            <person name="Noegel A.A."/>
            <person name="Eichinger L."/>
            <person name="Gallinger C."/>
            <person name="Pawlowski J."/>
            <person name="Sierra R."/>
            <person name="Euteneuer U."/>
            <person name="Pillet L."/>
            <person name="Moustafa A."/>
            <person name="Platzer M."/>
            <person name="Groth M."/>
            <person name="Szafranski K."/>
            <person name="Schliwa M."/>
        </authorList>
    </citation>
    <scope>NUCLEOTIDE SEQUENCE [LARGE SCALE GENOMIC DNA]</scope>
</reference>
<proteinExistence type="predicted"/>
<evidence type="ECO:0000256" key="1">
    <source>
        <dbReference type="SAM" id="MobiDB-lite"/>
    </source>
</evidence>
<feature type="region of interest" description="Disordered" evidence="1">
    <location>
        <begin position="121"/>
        <end position="179"/>
    </location>
</feature>
<organism evidence="2 3">
    <name type="scientific">Reticulomyxa filosa</name>
    <dbReference type="NCBI Taxonomy" id="46433"/>
    <lineage>
        <taxon>Eukaryota</taxon>
        <taxon>Sar</taxon>
        <taxon>Rhizaria</taxon>
        <taxon>Retaria</taxon>
        <taxon>Foraminifera</taxon>
        <taxon>Monothalamids</taxon>
        <taxon>Reticulomyxidae</taxon>
        <taxon>Reticulomyxa</taxon>
    </lineage>
</organism>
<feature type="compositionally biased region" description="Basic and acidic residues" evidence="1">
    <location>
        <begin position="135"/>
        <end position="145"/>
    </location>
</feature>